<comment type="caution">
    <text evidence="1">The sequence shown here is derived from an EMBL/GenBank/DDBJ whole genome shotgun (WGS) entry which is preliminary data.</text>
</comment>
<reference evidence="1 2" key="1">
    <citation type="submission" date="2024-01" db="EMBL/GenBank/DDBJ databases">
        <title>The complete chloroplast genome sequence of Lithospermum erythrorhizon: insights into the phylogenetic relationship among Boraginaceae species and the maternal lineages of purple gromwells.</title>
        <authorList>
            <person name="Okada T."/>
            <person name="Watanabe K."/>
        </authorList>
    </citation>
    <scope>NUCLEOTIDE SEQUENCE [LARGE SCALE GENOMIC DNA]</scope>
</reference>
<name>A0AAV3RJH2_LITER</name>
<keyword evidence="2" id="KW-1185">Reference proteome</keyword>
<gene>
    <name evidence="1" type="ORF">LIER_28333</name>
</gene>
<evidence type="ECO:0000313" key="1">
    <source>
        <dbReference type="EMBL" id="GAA0175082.1"/>
    </source>
</evidence>
<evidence type="ECO:0000313" key="2">
    <source>
        <dbReference type="Proteomes" id="UP001454036"/>
    </source>
</evidence>
<organism evidence="1 2">
    <name type="scientific">Lithospermum erythrorhizon</name>
    <name type="common">Purple gromwell</name>
    <name type="synonym">Lithospermum officinale var. erythrorhizon</name>
    <dbReference type="NCBI Taxonomy" id="34254"/>
    <lineage>
        <taxon>Eukaryota</taxon>
        <taxon>Viridiplantae</taxon>
        <taxon>Streptophyta</taxon>
        <taxon>Embryophyta</taxon>
        <taxon>Tracheophyta</taxon>
        <taxon>Spermatophyta</taxon>
        <taxon>Magnoliopsida</taxon>
        <taxon>eudicotyledons</taxon>
        <taxon>Gunneridae</taxon>
        <taxon>Pentapetalae</taxon>
        <taxon>asterids</taxon>
        <taxon>lamiids</taxon>
        <taxon>Boraginales</taxon>
        <taxon>Boraginaceae</taxon>
        <taxon>Boraginoideae</taxon>
        <taxon>Lithospermeae</taxon>
        <taxon>Lithospermum</taxon>
    </lineage>
</organism>
<accession>A0AAV3RJH2</accession>
<dbReference type="Proteomes" id="UP001454036">
    <property type="component" value="Unassembled WGS sequence"/>
</dbReference>
<proteinExistence type="predicted"/>
<dbReference type="EMBL" id="BAABME010009390">
    <property type="protein sequence ID" value="GAA0175082.1"/>
    <property type="molecule type" value="Genomic_DNA"/>
</dbReference>
<evidence type="ECO:0008006" key="3">
    <source>
        <dbReference type="Google" id="ProtNLM"/>
    </source>
</evidence>
<protein>
    <recommendedName>
        <fullName evidence="3">Transmembrane protein</fullName>
    </recommendedName>
</protein>
<sequence>MLKIRSRRVRSMEDGLESEVHQVNEGSHWVPIDWFRISELVQEIEVDGLHHILNLLIVIVGVGCSMEMVGAVCICYGEMVEKVSGALCAIGWIPGILQSLD</sequence>
<dbReference type="AlphaFoldDB" id="A0AAV3RJH2"/>